<feature type="region of interest" description="Disordered" evidence="1">
    <location>
        <begin position="183"/>
        <end position="231"/>
    </location>
</feature>
<sequence length="231" mass="26046">MTASWERQTNEPARWYARLDVFRLLGPRRSIDATFRIVKESDNLTGARPGAAWYAAAKQWKWKQRAETWDEAQRSVYRELAAQRIFDAHRDRVDKIERFLDTAFAVLDIADLASMDKDEARAKLPNIRLMIRDAIAAQRKELPVDPNAVAAPEGLILSADDLLAAQRELAHWKRINRVTANHHNAGVGGDNGNENGNDNPHLGPEGSPQGPPDRTLDNNQPKEITCRPQNT</sequence>
<organism evidence="2">
    <name type="scientific">marine sediment metagenome</name>
    <dbReference type="NCBI Taxonomy" id="412755"/>
    <lineage>
        <taxon>unclassified sequences</taxon>
        <taxon>metagenomes</taxon>
        <taxon>ecological metagenomes</taxon>
    </lineage>
</organism>
<gene>
    <name evidence="2" type="ORF">LCGC14_0759840</name>
</gene>
<dbReference type="EMBL" id="LAZR01001869">
    <property type="protein sequence ID" value="KKN37809.1"/>
    <property type="molecule type" value="Genomic_DNA"/>
</dbReference>
<accession>A0A0F9Q5M5</accession>
<name>A0A0F9Q5M5_9ZZZZ</name>
<evidence type="ECO:0000256" key="1">
    <source>
        <dbReference type="SAM" id="MobiDB-lite"/>
    </source>
</evidence>
<evidence type="ECO:0000313" key="2">
    <source>
        <dbReference type="EMBL" id="KKN37809.1"/>
    </source>
</evidence>
<protein>
    <submittedName>
        <fullName evidence="2">Uncharacterized protein</fullName>
    </submittedName>
</protein>
<dbReference type="AlphaFoldDB" id="A0A0F9Q5M5"/>
<comment type="caution">
    <text evidence="2">The sequence shown here is derived from an EMBL/GenBank/DDBJ whole genome shotgun (WGS) entry which is preliminary data.</text>
</comment>
<feature type="compositionally biased region" description="Polar residues" evidence="1">
    <location>
        <begin position="217"/>
        <end position="231"/>
    </location>
</feature>
<reference evidence="2" key="1">
    <citation type="journal article" date="2015" name="Nature">
        <title>Complex archaea that bridge the gap between prokaryotes and eukaryotes.</title>
        <authorList>
            <person name="Spang A."/>
            <person name="Saw J.H."/>
            <person name="Jorgensen S.L."/>
            <person name="Zaremba-Niedzwiedzka K."/>
            <person name="Martijn J."/>
            <person name="Lind A.E."/>
            <person name="van Eijk R."/>
            <person name="Schleper C."/>
            <person name="Guy L."/>
            <person name="Ettema T.J."/>
        </authorList>
    </citation>
    <scope>NUCLEOTIDE SEQUENCE</scope>
</reference>
<proteinExistence type="predicted"/>